<accession>A0A240E474</accession>
<evidence type="ECO:0000313" key="1">
    <source>
        <dbReference type="EMBL" id="SNX43574.1"/>
    </source>
</evidence>
<name>A0A240E474_9GAMM</name>
<reference evidence="2" key="1">
    <citation type="submission" date="2016-09" db="EMBL/GenBank/DDBJ databases">
        <authorList>
            <person name="Varghese N."/>
            <person name="Submissions S."/>
        </authorList>
    </citation>
    <scope>NUCLEOTIDE SEQUENCE [LARGE SCALE GENOMIC DNA]</scope>
    <source>
        <strain evidence="2">ANC 4466</strain>
    </source>
</reference>
<gene>
    <name evidence="1" type="ORF">SAMN05421731_101616</name>
</gene>
<proteinExistence type="predicted"/>
<keyword evidence="2" id="KW-1185">Reference proteome</keyword>
<organism evidence="1 2">
    <name type="scientific">Acinetobacter puyangensis</name>
    <dbReference type="NCBI Taxonomy" id="1096779"/>
    <lineage>
        <taxon>Bacteria</taxon>
        <taxon>Pseudomonadati</taxon>
        <taxon>Pseudomonadota</taxon>
        <taxon>Gammaproteobacteria</taxon>
        <taxon>Moraxellales</taxon>
        <taxon>Moraxellaceae</taxon>
        <taxon>Acinetobacter</taxon>
    </lineage>
</organism>
<dbReference type="RefSeq" id="WP_097077850.1">
    <property type="nucleotide sequence ID" value="NZ_BAABHT010000020.1"/>
</dbReference>
<dbReference type="OrthoDB" id="6694606at2"/>
<sequence>MNLESLPLFSQVMRVLCSYRISEFQVSDIFSKVILLGVENNNINYQNVYRLVQRLVKEGYLIINNIKNPYTTYTETDGMMNLRDQFCIETNDTILELVKEQKQLELVILSLREEVDIYDELKRCYPDLQFKIEQLKQIKTREIRLIKNKYNALSSLISYLEE</sequence>
<dbReference type="AlphaFoldDB" id="A0A240E474"/>
<dbReference type="EMBL" id="OANT01000001">
    <property type="protein sequence ID" value="SNX43574.1"/>
    <property type="molecule type" value="Genomic_DNA"/>
</dbReference>
<protein>
    <submittedName>
        <fullName evidence="1">Uncharacterized protein</fullName>
    </submittedName>
</protein>
<evidence type="ECO:0000313" key="2">
    <source>
        <dbReference type="Proteomes" id="UP000219042"/>
    </source>
</evidence>
<dbReference type="Proteomes" id="UP000219042">
    <property type="component" value="Unassembled WGS sequence"/>
</dbReference>